<evidence type="ECO:0008006" key="4">
    <source>
        <dbReference type="Google" id="ProtNLM"/>
    </source>
</evidence>
<dbReference type="RefSeq" id="WP_038609498.1">
    <property type="nucleotide sequence ID" value="NZ_CP009215.1"/>
</dbReference>
<accession>A0A077HN68</accession>
<proteinExistence type="predicted"/>
<feature type="transmembrane region" description="Helical" evidence="1">
    <location>
        <begin position="35"/>
        <end position="60"/>
    </location>
</feature>
<organism evidence="2 3">
    <name type="scientific">Corynebacterium ureicelerivorans</name>
    <dbReference type="NCBI Taxonomy" id="401472"/>
    <lineage>
        <taxon>Bacteria</taxon>
        <taxon>Bacillati</taxon>
        <taxon>Actinomycetota</taxon>
        <taxon>Actinomycetes</taxon>
        <taxon>Mycobacteriales</taxon>
        <taxon>Corynebacteriaceae</taxon>
        <taxon>Corynebacterium</taxon>
    </lineage>
</organism>
<name>A0A077HN68_9CORY</name>
<feature type="transmembrane region" description="Helical" evidence="1">
    <location>
        <begin position="177"/>
        <end position="195"/>
    </location>
</feature>
<keyword evidence="1" id="KW-0472">Membrane</keyword>
<keyword evidence="1" id="KW-1133">Transmembrane helix</keyword>
<feature type="transmembrane region" description="Helical" evidence="1">
    <location>
        <begin position="202"/>
        <end position="221"/>
    </location>
</feature>
<feature type="transmembrane region" description="Helical" evidence="1">
    <location>
        <begin position="66"/>
        <end position="85"/>
    </location>
</feature>
<sequence>MTLGLLILQFVGLVALVLAAWFVGKRRLGFRWASLGWGTLAFPLSQVARFALVIPLQFLLSKTFDPATATALTTTLFLVTSGLFEETARWIVLRFWDKNTREWNDGVGFGLGHGGIEALLLFTNLFAGNIMLLTSGDAIKAQATGNDDPATAQAIAEQIEALQNIGMGMIAASWYERALAIAAHVVFTLIVLRAVRERRWQLWALAVACHIGFNAVAVLVAPHSVPVMYLLLTALTAAGLWATIDGPLSHKTFARTTPTNPLENETPAP</sequence>
<dbReference type="AlphaFoldDB" id="A0A077HN68"/>
<dbReference type="KEGG" id="cuv:CUREI_01280"/>
<dbReference type="STRING" id="401472.CUREI_01280"/>
<dbReference type="HOGENOM" id="CLU_076015_1_0_11"/>
<feature type="transmembrane region" description="Helical" evidence="1">
    <location>
        <begin position="227"/>
        <end position="244"/>
    </location>
</feature>
<evidence type="ECO:0000313" key="3">
    <source>
        <dbReference type="Proteomes" id="UP000028939"/>
    </source>
</evidence>
<dbReference type="OrthoDB" id="9807167at2"/>
<dbReference type="Pfam" id="PF10086">
    <property type="entry name" value="YhfC"/>
    <property type="match status" value="1"/>
</dbReference>
<protein>
    <recommendedName>
        <fullName evidence="4">YhfC family intramembrane metalloprotease</fullName>
    </recommendedName>
</protein>
<evidence type="ECO:0000313" key="2">
    <source>
        <dbReference type="EMBL" id="AIL96127.1"/>
    </source>
</evidence>
<gene>
    <name evidence="2" type="ORF">CUREI_01280</name>
</gene>
<keyword evidence="1" id="KW-0812">Transmembrane</keyword>
<evidence type="ECO:0000256" key="1">
    <source>
        <dbReference type="SAM" id="Phobius"/>
    </source>
</evidence>
<keyword evidence="3" id="KW-1185">Reference proteome</keyword>
<dbReference type="Proteomes" id="UP000028939">
    <property type="component" value="Chromosome"/>
</dbReference>
<feature type="transmembrane region" description="Helical" evidence="1">
    <location>
        <begin position="106"/>
        <end position="127"/>
    </location>
</feature>
<dbReference type="InterPro" id="IPR011397">
    <property type="entry name" value="YhfC"/>
</dbReference>
<feature type="transmembrane region" description="Helical" evidence="1">
    <location>
        <begin position="6"/>
        <end position="23"/>
    </location>
</feature>
<dbReference type="EMBL" id="CP009215">
    <property type="protein sequence ID" value="AIL96127.1"/>
    <property type="molecule type" value="Genomic_DNA"/>
</dbReference>
<reference evidence="2 3" key="1">
    <citation type="submission" date="2014-08" db="EMBL/GenBank/DDBJ databases">
        <title>Complete genome sequence of Corynebacterium ureicelerivorans DSM 45051, a lipophilic and urea-splitting isolate from a blood culture of a septicaemia patient.</title>
        <authorList>
            <person name="Tippelt A."/>
            <person name="Albersmeier A."/>
            <person name="Brinkrolf K."/>
            <person name="Ruckert C."/>
            <person name="Tauch A."/>
        </authorList>
    </citation>
    <scope>NUCLEOTIDE SEQUENCE [LARGE SCALE GENOMIC DNA]</scope>
    <source>
        <strain evidence="2 3">IMMIB RIV-2301</strain>
    </source>
</reference>